<evidence type="ECO:0000259" key="1">
    <source>
        <dbReference type="Pfam" id="PF00501"/>
    </source>
</evidence>
<keyword evidence="3" id="KW-0436">Ligase</keyword>
<evidence type="ECO:0000259" key="2">
    <source>
        <dbReference type="Pfam" id="PF14535"/>
    </source>
</evidence>
<dbReference type="EC" id="6.2.1.30" evidence="3"/>
<dbReference type="InterPro" id="IPR045851">
    <property type="entry name" value="AMP-bd_C_sf"/>
</dbReference>
<sequence>MNDFHSDEPQRHPDARDWASNQINRLNALLQTIQQRPFYKDRLSHVKLPLESISQIGDIPFLTKADLIPASPSEPAKIFDLPIHCYTRLHQTSGTSGHPLSILDAPDDWQWWLKCWQYVLDAADVTSRDVAMMAFSFGPFIGFWTASDAMIQRGVLVVPGGGLSSQARLKMIATHRCTVLCCTPTYALHLIRTAEEMGVDLKQNQVRRVIVAGEPGGSMPAVRDQIEQAWDARVIDHSGASELGAWGFGSEDGRGLHVIEPEFIAEVLDFSADPWKGRPVPDGEMGELVLTNLGRIGGAAIRYRTGDIVRGYRKHDYPCPYLWLEGGVIGRSDDMIVIRGVNIFPSSIEAIVREVEPAAEYRMIASRFEEMDQLKIEVEGTERLAKMIAGVLRERLALRIEVIAVKQGSLPRFEAKSRRLVDRR</sequence>
<evidence type="ECO:0000313" key="4">
    <source>
        <dbReference type="Proteomes" id="UP000315471"/>
    </source>
</evidence>
<dbReference type="InterPro" id="IPR000873">
    <property type="entry name" value="AMP-dep_synth/lig_dom"/>
</dbReference>
<dbReference type="OrthoDB" id="580775at2"/>
<proteinExistence type="predicted"/>
<dbReference type="RefSeq" id="WP_146602479.1">
    <property type="nucleotide sequence ID" value="NZ_SJPY01000010.1"/>
</dbReference>
<feature type="domain" description="AMP-dependent synthetase/ligase" evidence="1">
    <location>
        <begin position="92"/>
        <end position="290"/>
    </location>
</feature>
<dbReference type="InterPro" id="IPR028154">
    <property type="entry name" value="AMP-dep_Lig_C"/>
</dbReference>
<keyword evidence="4" id="KW-1185">Reference proteome</keyword>
<dbReference type="Gene3D" id="3.40.50.12780">
    <property type="entry name" value="N-terminal domain of ligase-like"/>
    <property type="match status" value="1"/>
</dbReference>
<dbReference type="Gene3D" id="3.30.300.30">
    <property type="match status" value="1"/>
</dbReference>
<reference evidence="3 4" key="1">
    <citation type="submission" date="2019-02" db="EMBL/GenBank/DDBJ databases">
        <title>Deep-cultivation of Planctomycetes and their phenomic and genomic characterization uncovers novel biology.</title>
        <authorList>
            <person name="Wiegand S."/>
            <person name="Jogler M."/>
            <person name="Boedeker C."/>
            <person name="Pinto D."/>
            <person name="Vollmers J."/>
            <person name="Rivas-Marin E."/>
            <person name="Kohn T."/>
            <person name="Peeters S.H."/>
            <person name="Heuer A."/>
            <person name="Rast P."/>
            <person name="Oberbeckmann S."/>
            <person name="Bunk B."/>
            <person name="Jeske O."/>
            <person name="Meyerdierks A."/>
            <person name="Storesund J.E."/>
            <person name="Kallscheuer N."/>
            <person name="Luecker S."/>
            <person name="Lage O.M."/>
            <person name="Pohl T."/>
            <person name="Merkel B.J."/>
            <person name="Hornburger P."/>
            <person name="Mueller R.-W."/>
            <person name="Bruemmer F."/>
            <person name="Labrenz M."/>
            <person name="Spormann A.M."/>
            <person name="Op Den Camp H."/>
            <person name="Overmann J."/>
            <person name="Amann R."/>
            <person name="Jetten M.S.M."/>
            <person name="Mascher T."/>
            <person name="Medema M.H."/>
            <person name="Devos D.P."/>
            <person name="Kaster A.-K."/>
            <person name="Ovreas L."/>
            <person name="Rohde M."/>
            <person name="Galperin M.Y."/>
            <person name="Jogler C."/>
        </authorList>
    </citation>
    <scope>NUCLEOTIDE SEQUENCE [LARGE SCALE GENOMIC DNA]</scope>
    <source>
        <strain evidence="3 4">Q31b</strain>
    </source>
</reference>
<dbReference type="PANTHER" id="PTHR43845">
    <property type="entry name" value="BLR5969 PROTEIN"/>
    <property type="match status" value="1"/>
</dbReference>
<accession>A0A5C6DEV9</accession>
<organism evidence="3 4">
    <name type="scientific">Novipirellula aureliae</name>
    <dbReference type="NCBI Taxonomy" id="2527966"/>
    <lineage>
        <taxon>Bacteria</taxon>
        <taxon>Pseudomonadati</taxon>
        <taxon>Planctomycetota</taxon>
        <taxon>Planctomycetia</taxon>
        <taxon>Pirellulales</taxon>
        <taxon>Pirellulaceae</taxon>
        <taxon>Novipirellula</taxon>
    </lineage>
</organism>
<comment type="caution">
    <text evidence="3">The sequence shown here is derived from an EMBL/GenBank/DDBJ whole genome shotgun (WGS) entry which is preliminary data.</text>
</comment>
<dbReference type="PANTHER" id="PTHR43845:SF1">
    <property type="entry name" value="BLR5969 PROTEIN"/>
    <property type="match status" value="1"/>
</dbReference>
<dbReference type="SUPFAM" id="SSF56801">
    <property type="entry name" value="Acetyl-CoA synthetase-like"/>
    <property type="match status" value="1"/>
</dbReference>
<protein>
    <submittedName>
        <fullName evidence="3">Phenylacetate-coenzyme A ligase</fullName>
        <ecNumber evidence="3">6.2.1.30</ecNumber>
    </submittedName>
</protein>
<dbReference type="GO" id="GO:0047475">
    <property type="term" value="F:phenylacetate-CoA ligase activity"/>
    <property type="evidence" value="ECO:0007669"/>
    <property type="project" value="UniProtKB-EC"/>
</dbReference>
<dbReference type="Pfam" id="PF00501">
    <property type="entry name" value="AMP-binding"/>
    <property type="match status" value="1"/>
</dbReference>
<feature type="domain" description="AMP-dependent ligase C-terminal" evidence="2">
    <location>
        <begin position="340"/>
        <end position="424"/>
    </location>
</feature>
<evidence type="ECO:0000313" key="3">
    <source>
        <dbReference type="EMBL" id="TWU35300.1"/>
    </source>
</evidence>
<dbReference type="Pfam" id="PF14535">
    <property type="entry name" value="AMP-binding_C_2"/>
    <property type="match status" value="1"/>
</dbReference>
<dbReference type="InterPro" id="IPR042099">
    <property type="entry name" value="ANL_N_sf"/>
</dbReference>
<dbReference type="Proteomes" id="UP000315471">
    <property type="component" value="Unassembled WGS sequence"/>
</dbReference>
<gene>
    <name evidence="3" type="primary">paaK</name>
    <name evidence="3" type="ORF">Q31b_53960</name>
</gene>
<dbReference type="AlphaFoldDB" id="A0A5C6DEV9"/>
<dbReference type="EMBL" id="SJPY01000010">
    <property type="protein sequence ID" value="TWU35300.1"/>
    <property type="molecule type" value="Genomic_DNA"/>
</dbReference>
<name>A0A5C6DEV9_9BACT</name>